<protein>
    <submittedName>
        <fullName evidence="1">Uncharacterized protein</fullName>
    </submittedName>
</protein>
<evidence type="ECO:0000313" key="2">
    <source>
        <dbReference type="Proteomes" id="UP000186758"/>
    </source>
</evidence>
<dbReference type="InterPro" id="IPR011044">
    <property type="entry name" value="Quino_amine_DH_bsu"/>
</dbReference>
<dbReference type="AlphaFoldDB" id="A0A1Q9YID0"/>
<gene>
    <name evidence="1" type="ORF">BO223_10075</name>
</gene>
<accession>A0A1Q9YID0</accession>
<name>A0A1Q9YID0_9FIRM</name>
<reference evidence="1 2" key="1">
    <citation type="submission" date="2016-11" db="EMBL/GenBank/DDBJ databases">
        <title>Description of two novel members of the family Erysipelotrichaceae: Ileibacterium lipovorans gen. nov., sp. nov. and Dubosiella newyorkensis, gen. nov., sp. nov.</title>
        <authorList>
            <person name="Cox L.M."/>
            <person name="Sohn J."/>
            <person name="Tyrrell K.L."/>
            <person name="Citron D.M."/>
            <person name="Lawson P.A."/>
            <person name="Patel N.B."/>
            <person name="Iizumi T."/>
            <person name="Perez-Perez G.I."/>
            <person name="Goldstein E.J."/>
            <person name="Blaser M.J."/>
        </authorList>
    </citation>
    <scope>NUCLEOTIDE SEQUENCE [LARGE SCALE GENOMIC DNA]</scope>
    <source>
        <strain evidence="1 2">NYU-BL-K8</strain>
    </source>
</reference>
<comment type="caution">
    <text evidence="1">The sequence shown here is derived from an EMBL/GenBank/DDBJ whole genome shotgun (WGS) entry which is preliminary data.</text>
</comment>
<evidence type="ECO:0000313" key="1">
    <source>
        <dbReference type="EMBL" id="OLU43971.1"/>
    </source>
</evidence>
<organism evidence="1 2">
    <name type="scientific">Faecalibaculum rodentium</name>
    <dbReference type="NCBI Taxonomy" id="1702221"/>
    <lineage>
        <taxon>Bacteria</taxon>
        <taxon>Bacillati</taxon>
        <taxon>Bacillota</taxon>
        <taxon>Erysipelotrichia</taxon>
        <taxon>Erysipelotrichales</taxon>
        <taxon>Erysipelotrichaceae</taxon>
        <taxon>Faecalibaculum</taxon>
    </lineage>
</organism>
<sequence>MSVLFAAFPPFGFLSAAIGRLPIVFPHRHSIPGSPLSKKARDDDKMTLTGCVRQLYLYRGGIMRKAKLMAALLCLGMATAPVSAKEITTNTNPEAYGSVAELEKAVRDWPAVERLGFGPYKKEKDKGTYVIPGLSKSASLSFSGKPSTCTSMTPQGVTETEDWLLISAYCHDHVHHSVIWVLDKDTHEFVKTVILDGMPHTGSIAWDETRNVLWVATHVHRKATASTIPMEELKSATDTKAVKWGRTFELDGLPVDSCLCMDKDQLVAGTFEKSGSVHIKWYDVGKEKLTGREEKIRGNKTKSFGTNLQGIAVSGDHIITAASDGPHLTSTLSIFPKDMEDLDSPVAVAELPPRLEQVSVSLSGTKLYANFESAASAYREEGVVVDRILSLDLEKLLKDAQ</sequence>
<proteinExistence type="predicted"/>
<dbReference type="SUPFAM" id="SSF50969">
    <property type="entry name" value="YVTN repeat-like/Quinoprotein amine dehydrogenase"/>
    <property type="match status" value="1"/>
</dbReference>
<dbReference type="EMBL" id="MPJZ01000089">
    <property type="protein sequence ID" value="OLU43971.1"/>
    <property type="molecule type" value="Genomic_DNA"/>
</dbReference>
<dbReference type="Proteomes" id="UP000186758">
    <property type="component" value="Unassembled WGS sequence"/>
</dbReference>